<feature type="transmembrane region" description="Helical" evidence="1">
    <location>
        <begin position="14"/>
        <end position="41"/>
    </location>
</feature>
<keyword evidence="1" id="KW-0812">Transmembrane</keyword>
<proteinExistence type="predicted"/>
<reference evidence="3 4" key="1">
    <citation type="journal article" date="2015" name="Nature">
        <title>rRNA introns, odd ribosomes, and small enigmatic genomes across a large radiation of phyla.</title>
        <authorList>
            <person name="Brown C.T."/>
            <person name="Hug L.A."/>
            <person name="Thomas B.C."/>
            <person name="Sharon I."/>
            <person name="Castelle C.J."/>
            <person name="Singh A."/>
            <person name="Wilkins M.J."/>
            <person name="Williams K.H."/>
            <person name="Banfield J.F."/>
        </authorList>
    </citation>
    <scope>NUCLEOTIDE SEQUENCE [LARGE SCALE GENOMIC DNA]</scope>
</reference>
<organism evidence="3 4">
    <name type="scientific">Candidatus Jorgensenbacteria bacterium GW2011_GWA1_48_11</name>
    <dbReference type="NCBI Taxonomy" id="1618660"/>
    <lineage>
        <taxon>Bacteria</taxon>
        <taxon>Candidatus Joergenseniibacteriota</taxon>
    </lineage>
</organism>
<evidence type="ECO:0000256" key="1">
    <source>
        <dbReference type="SAM" id="Phobius"/>
    </source>
</evidence>
<evidence type="ECO:0000313" key="4">
    <source>
        <dbReference type="Proteomes" id="UP000034956"/>
    </source>
</evidence>
<accession>A0A0G1UCF1</accession>
<feature type="transmembrane region" description="Helical" evidence="1">
    <location>
        <begin position="61"/>
        <end position="80"/>
    </location>
</feature>
<gene>
    <name evidence="3" type="ORF">UY23_C0001G0403</name>
</gene>
<feature type="transmembrane region" description="Helical" evidence="1">
    <location>
        <begin position="101"/>
        <end position="122"/>
    </location>
</feature>
<protein>
    <recommendedName>
        <fullName evidence="2">DUF5671 domain-containing protein</fullName>
    </recommendedName>
</protein>
<feature type="transmembrane region" description="Helical" evidence="1">
    <location>
        <begin position="134"/>
        <end position="153"/>
    </location>
</feature>
<name>A0A0G1UCF1_9BACT</name>
<feature type="domain" description="DUF5671" evidence="2">
    <location>
        <begin position="13"/>
        <end position="151"/>
    </location>
</feature>
<dbReference type="InterPro" id="IPR043728">
    <property type="entry name" value="DUF5671"/>
</dbReference>
<evidence type="ECO:0000259" key="2">
    <source>
        <dbReference type="Pfam" id="PF18920"/>
    </source>
</evidence>
<dbReference type="Pfam" id="PF18920">
    <property type="entry name" value="DUF5671"/>
    <property type="match status" value="1"/>
</dbReference>
<dbReference type="EMBL" id="LCPF01000001">
    <property type="protein sequence ID" value="KKU91797.1"/>
    <property type="molecule type" value="Genomic_DNA"/>
</dbReference>
<evidence type="ECO:0000313" key="3">
    <source>
        <dbReference type="EMBL" id="KKU91797.1"/>
    </source>
</evidence>
<sequence length="162" mass="18706">MIDSNPLKTSPKDFFLHLLSIIALYTSATAFLVLIFQYVNIWFPDVLEGGGYYARFANYGPIRWSLATLLVFFPIYLFVGRFLNKNYESNPAKRNLRIRKWLLYFTLFAAALIIIGDLVVLINNFLEGGLTIRFILKVLAVFFVAGSVFYYYFSDLKKHGTE</sequence>
<keyword evidence="1" id="KW-0472">Membrane</keyword>
<keyword evidence="1" id="KW-1133">Transmembrane helix</keyword>
<dbReference type="Proteomes" id="UP000034956">
    <property type="component" value="Unassembled WGS sequence"/>
</dbReference>
<comment type="caution">
    <text evidence="3">The sequence shown here is derived from an EMBL/GenBank/DDBJ whole genome shotgun (WGS) entry which is preliminary data.</text>
</comment>
<dbReference type="AlphaFoldDB" id="A0A0G1UCF1"/>